<organism evidence="1 2">
    <name type="scientific">Melia azedarach</name>
    <name type="common">Chinaberry tree</name>
    <dbReference type="NCBI Taxonomy" id="155640"/>
    <lineage>
        <taxon>Eukaryota</taxon>
        <taxon>Viridiplantae</taxon>
        <taxon>Streptophyta</taxon>
        <taxon>Embryophyta</taxon>
        <taxon>Tracheophyta</taxon>
        <taxon>Spermatophyta</taxon>
        <taxon>Magnoliopsida</taxon>
        <taxon>eudicotyledons</taxon>
        <taxon>Gunneridae</taxon>
        <taxon>Pentapetalae</taxon>
        <taxon>rosids</taxon>
        <taxon>malvids</taxon>
        <taxon>Sapindales</taxon>
        <taxon>Meliaceae</taxon>
        <taxon>Melia</taxon>
    </lineage>
</organism>
<reference evidence="1 2" key="1">
    <citation type="journal article" date="2023" name="Science">
        <title>Complex scaffold remodeling in plant triterpene biosynthesis.</title>
        <authorList>
            <person name="De La Pena R."/>
            <person name="Hodgson H."/>
            <person name="Liu J.C."/>
            <person name="Stephenson M.J."/>
            <person name="Martin A.C."/>
            <person name="Owen C."/>
            <person name="Harkess A."/>
            <person name="Leebens-Mack J."/>
            <person name="Jimenez L.E."/>
            <person name="Osbourn A."/>
            <person name="Sattely E.S."/>
        </authorList>
    </citation>
    <scope>NUCLEOTIDE SEQUENCE [LARGE SCALE GENOMIC DNA]</scope>
    <source>
        <strain evidence="2">cv. JPN11</strain>
        <tissue evidence="1">Leaf</tissue>
    </source>
</reference>
<proteinExistence type="predicted"/>
<comment type="caution">
    <text evidence="1">The sequence shown here is derived from an EMBL/GenBank/DDBJ whole genome shotgun (WGS) entry which is preliminary data.</text>
</comment>
<sequence length="669" mass="73451">MQHMHLFILLLCRKSLILMPWILMIIFLMMGMIIIVGSQEDITLTDQIPAGGNIYVAITFDEDIIMDSTHTEEVPDSGVRQMEEDILRGPPSDAEMDFQEPEPGPSNQTEELNVTADVQDPGASNQRELPTQTELQGPGASNQTEVLGGTLDIQEPGPSNQTEVFSPRITDDTSQNFPDIEVMRDADHNFSAGNIPSLFPDLGNDGTEPVGSSDQCFSEKETHTPTLEDLLASGEQSLQFQQHSEPPASAFPLEAPEVFDTHISLGYSSPALAMRSTPPLPQQKQRGRKRNLFDKSIVLPNKFMKKVLEDSSDLLRKKRNMPSSALGVWRFNNRVRKEQVFHESLVTGLCENIYNIFKKDYISTKSHLATEEPAAEPMIANFPAPENEAITEPSTVQYPTHVTEIIPEPSAVQSPTHATEAIPEPNAVQSPTHATETIPGPMSGLIQETRVGESYVPGPHTDMEIEQLRHDETNIGNDNLPEFMHSPARDVHSPSRRDGPTSFSPSSLGTTFGSAALPTPDVAASTGSHGLELETPRTLSEERLDVQSTGLSNIPELINSAEAEDLSFLEADNNTPTGSQASGVGSLSVRTRAMAQYLKRQSPITPISEGLSYQLSLKKILEGKTRKLCARMFFETLVLKSYGLIDVQQEQSYGDIALMLNPMLSKADI</sequence>
<keyword evidence="2" id="KW-1185">Reference proteome</keyword>
<protein>
    <submittedName>
        <fullName evidence="1">Sister chromatid cohesion 1 protein 3</fullName>
    </submittedName>
</protein>
<accession>A0ACC1XLD9</accession>
<name>A0ACC1XLD9_MELAZ</name>
<evidence type="ECO:0000313" key="2">
    <source>
        <dbReference type="Proteomes" id="UP001164539"/>
    </source>
</evidence>
<gene>
    <name evidence="1" type="ORF">OWV82_017652</name>
</gene>
<dbReference type="EMBL" id="CM051402">
    <property type="protein sequence ID" value="KAJ4711672.1"/>
    <property type="molecule type" value="Genomic_DNA"/>
</dbReference>
<evidence type="ECO:0000313" key="1">
    <source>
        <dbReference type="EMBL" id="KAJ4711672.1"/>
    </source>
</evidence>
<dbReference type="Proteomes" id="UP001164539">
    <property type="component" value="Chromosome 9"/>
</dbReference>